<name>A0A1M4Y4K0_STRHI</name>
<protein>
    <recommendedName>
        <fullName evidence="5">Secreted protein</fullName>
    </recommendedName>
</protein>
<keyword evidence="2" id="KW-0732">Signal</keyword>
<evidence type="ECO:0000256" key="1">
    <source>
        <dbReference type="SAM" id="MobiDB-lite"/>
    </source>
</evidence>
<reference evidence="3 4" key="1">
    <citation type="submission" date="2016-11" db="EMBL/GenBank/DDBJ databases">
        <authorList>
            <person name="Jaros S."/>
            <person name="Januszkiewicz K."/>
            <person name="Wedrychowicz H."/>
        </authorList>
    </citation>
    <scope>NUCLEOTIDE SEQUENCE [LARGE SCALE GENOMIC DNA]</scope>
    <source>
        <strain evidence="3 4">DSM 44523</strain>
    </source>
</reference>
<feature type="chain" id="PRO_5013290844" description="Secreted protein" evidence="2">
    <location>
        <begin position="31"/>
        <end position="175"/>
    </location>
</feature>
<feature type="signal peptide" evidence="2">
    <location>
        <begin position="1"/>
        <end position="30"/>
    </location>
</feature>
<sequence length="175" mass="18026">MRRLPRFLAVAGAVGAAAFLGATATLAAQASDQPPTEQQPSTVEDYAYPGADAILKQYGVKLIAGDGHILFAECSSGTDLIRVRTNEGIGAGGKGAICFRVTAPAGYLTLKVPAVYEIRGDGYGSTKGHKLKAELTTDAGEHKVVDVNPNGSTQVGVSTEPPGEPTTLLRLDASS</sequence>
<accession>A0A1M4Y4K0</accession>
<evidence type="ECO:0000313" key="3">
    <source>
        <dbReference type="EMBL" id="SHF00600.1"/>
    </source>
</evidence>
<dbReference type="OrthoDB" id="3373619at2"/>
<organism evidence="3 4">
    <name type="scientific">Streptoalloteichus hindustanus</name>
    <dbReference type="NCBI Taxonomy" id="2017"/>
    <lineage>
        <taxon>Bacteria</taxon>
        <taxon>Bacillati</taxon>
        <taxon>Actinomycetota</taxon>
        <taxon>Actinomycetes</taxon>
        <taxon>Pseudonocardiales</taxon>
        <taxon>Pseudonocardiaceae</taxon>
        <taxon>Streptoalloteichus</taxon>
    </lineage>
</organism>
<evidence type="ECO:0000256" key="2">
    <source>
        <dbReference type="SAM" id="SignalP"/>
    </source>
</evidence>
<dbReference type="AlphaFoldDB" id="A0A1M4Y4K0"/>
<keyword evidence="4" id="KW-1185">Reference proteome</keyword>
<evidence type="ECO:0008006" key="5">
    <source>
        <dbReference type="Google" id="ProtNLM"/>
    </source>
</evidence>
<gene>
    <name evidence="3" type="ORF">SAMN05444320_102231</name>
</gene>
<feature type="region of interest" description="Disordered" evidence="1">
    <location>
        <begin position="148"/>
        <end position="175"/>
    </location>
</feature>
<proteinExistence type="predicted"/>
<dbReference type="STRING" id="2017.SAMN05444320_102231"/>
<dbReference type="RefSeq" id="WP_073480520.1">
    <property type="nucleotide sequence ID" value="NZ_FQVN01000002.1"/>
</dbReference>
<evidence type="ECO:0000313" key="4">
    <source>
        <dbReference type="Proteomes" id="UP000184501"/>
    </source>
</evidence>
<dbReference type="EMBL" id="FQVN01000002">
    <property type="protein sequence ID" value="SHF00600.1"/>
    <property type="molecule type" value="Genomic_DNA"/>
</dbReference>
<dbReference type="Proteomes" id="UP000184501">
    <property type="component" value="Unassembled WGS sequence"/>
</dbReference>